<gene>
    <name evidence="7" type="ORF">HLVA_08830</name>
</gene>
<feature type="domain" description="POTRA" evidence="6">
    <location>
        <begin position="118"/>
        <end position="189"/>
    </location>
</feature>
<sequence length="664" mass="76249">MKKLILILNLLILSIAFGDSGTLIKNIEITSNKEVPNEIILNSMKLKKGMEFKSNEMINDYISIKNLEYIKDLEIYPKVEDNGINLMINVVEVEGVKKLLKDKGIVPNSEREKIDKNMIVQSIEVFGNSKVKKKDIIKEIPFTIGSYFSKTKTLEGKNKILAMGYFRDVSPEVLKYKDGIYIKYRVLENPILKGVKIEGNTLIGTKELLSKFNTKIGDIYNINILRKDIDSVTKSYVDKGYFLATVYDVALDNDFNLNIKVSEGILKDIKYEKIIEKTKDNAVSMSKELKTKKYILDREVSLEKGKPMEIAKYKESVKNIFRLGFFKDIKPDFIRDKNDPRYITLVLHLNENRSGSIQGGVSYGNSIGLTGNISVQDNNFMGKSQNLNLKFEVSSKNKKLYELSFYDPWIKGSNHLSFGSGLYRTEVQNSEKSDLDSVYTNKNGIRFSIGKGLTNRIRLSIGTKLEEVTEYNGSHEEIDKYSLLTLYPTIYYDNRDNYLDPKSGEYAKFSTTYGKVFGRTNYYLMDSEFRKYHKFLTDKNHMAYRVLWGYASEETPKSQIYAVGGGNSLRGYTSYDYEGNFELVLNIENRYQIDDNVQGVIFYDVGRTWTLFKDFSGLKDIKMGYGIGLRVKTPLGPLRFDYGWPINDKDKSGGKFYFNIGQLF</sequence>
<dbReference type="PROSITE" id="PS51779">
    <property type="entry name" value="POTRA"/>
    <property type="match status" value="2"/>
</dbReference>
<accession>A0AAU9D2T8</accession>
<feature type="domain" description="POTRA" evidence="6">
    <location>
        <begin position="190"/>
        <end position="264"/>
    </location>
</feature>
<evidence type="ECO:0000256" key="1">
    <source>
        <dbReference type="ARBA" id="ARBA00004370"/>
    </source>
</evidence>
<dbReference type="InterPro" id="IPR039910">
    <property type="entry name" value="D15-like"/>
</dbReference>
<proteinExistence type="predicted"/>
<dbReference type="RefSeq" id="WP_307905246.1">
    <property type="nucleotide sequence ID" value="NZ_AP027059.1"/>
</dbReference>
<name>A0AAU9D2T8_9FUSO</name>
<evidence type="ECO:0000256" key="4">
    <source>
        <dbReference type="ARBA" id="ARBA00023136"/>
    </source>
</evidence>
<evidence type="ECO:0000256" key="5">
    <source>
        <dbReference type="ARBA" id="ARBA00023237"/>
    </source>
</evidence>
<evidence type="ECO:0000313" key="8">
    <source>
        <dbReference type="Proteomes" id="UP001321582"/>
    </source>
</evidence>
<dbReference type="Pfam" id="PF07244">
    <property type="entry name" value="POTRA"/>
    <property type="match status" value="3"/>
</dbReference>
<dbReference type="PANTHER" id="PTHR12815:SF47">
    <property type="entry name" value="TRANSLOCATION AND ASSEMBLY MODULE SUBUNIT TAMA"/>
    <property type="match status" value="1"/>
</dbReference>
<keyword evidence="3" id="KW-0732">Signal</keyword>
<comment type="subcellular location">
    <subcellularLocation>
        <location evidence="1">Membrane</location>
    </subcellularLocation>
</comment>
<keyword evidence="2" id="KW-0812">Transmembrane</keyword>
<keyword evidence="8" id="KW-1185">Reference proteome</keyword>
<dbReference type="Gene3D" id="3.10.20.310">
    <property type="entry name" value="membrane protein fhac"/>
    <property type="match status" value="4"/>
</dbReference>
<dbReference type="GO" id="GO:0019867">
    <property type="term" value="C:outer membrane"/>
    <property type="evidence" value="ECO:0007669"/>
    <property type="project" value="InterPro"/>
</dbReference>
<evidence type="ECO:0000313" key="7">
    <source>
        <dbReference type="EMBL" id="BDU50314.1"/>
    </source>
</evidence>
<organism evidence="7 8">
    <name type="scientific">Haliovirga abyssi</name>
    <dbReference type="NCBI Taxonomy" id="2996794"/>
    <lineage>
        <taxon>Bacteria</taxon>
        <taxon>Fusobacteriati</taxon>
        <taxon>Fusobacteriota</taxon>
        <taxon>Fusobacteriia</taxon>
        <taxon>Fusobacteriales</taxon>
        <taxon>Haliovirgaceae</taxon>
        <taxon>Haliovirga</taxon>
    </lineage>
</organism>
<evidence type="ECO:0000259" key="6">
    <source>
        <dbReference type="PROSITE" id="PS51779"/>
    </source>
</evidence>
<evidence type="ECO:0000256" key="3">
    <source>
        <dbReference type="ARBA" id="ARBA00022729"/>
    </source>
</evidence>
<dbReference type="InterPro" id="IPR034746">
    <property type="entry name" value="POTRA"/>
</dbReference>
<dbReference type="Pfam" id="PF01103">
    <property type="entry name" value="Omp85"/>
    <property type="match status" value="1"/>
</dbReference>
<dbReference type="KEGG" id="haby:HLVA_08830"/>
<reference evidence="7 8" key="1">
    <citation type="submission" date="2022-11" db="EMBL/GenBank/DDBJ databases">
        <title>Haliovirga abyssi gen. nov., sp. nov., a mesophilic fermentative bacterium isolated from the Iheya North hydrothermal field and the proposal of Haliovirgaceae fam. nov.</title>
        <authorList>
            <person name="Miyazaki U."/>
            <person name="Tame A."/>
            <person name="Miyazaki J."/>
            <person name="Takai K."/>
            <person name="Sawayama S."/>
            <person name="Kitajima M."/>
            <person name="Okamoto A."/>
            <person name="Nakagawa S."/>
        </authorList>
    </citation>
    <scope>NUCLEOTIDE SEQUENCE [LARGE SCALE GENOMIC DNA]</scope>
    <source>
        <strain evidence="7 8">IC12</strain>
    </source>
</reference>
<keyword evidence="4" id="KW-0472">Membrane</keyword>
<keyword evidence="5" id="KW-0998">Cell outer membrane</keyword>
<dbReference type="AlphaFoldDB" id="A0AAU9D2T8"/>
<dbReference type="EMBL" id="AP027059">
    <property type="protein sequence ID" value="BDU50314.1"/>
    <property type="molecule type" value="Genomic_DNA"/>
</dbReference>
<evidence type="ECO:0000256" key="2">
    <source>
        <dbReference type="ARBA" id="ARBA00022692"/>
    </source>
</evidence>
<dbReference type="Gene3D" id="2.40.160.50">
    <property type="entry name" value="membrane protein fhac: a member of the omp85/tpsb transporter family"/>
    <property type="match status" value="1"/>
</dbReference>
<dbReference type="InterPro" id="IPR010827">
    <property type="entry name" value="BamA/TamA_POTRA"/>
</dbReference>
<protein>
    <submittedName>
        <fullName evidence="7">Outer membrane protein assembly factor</fullName>
    </submittedName>
</protein>
<dbReference type="InterPro" id="IPR000184">
    <property type="entry name" value="Bac_surfAg_D15"/>
</dbReference>
<dbReference type="PANTHER" id="PTHR12815">
    <property type="entry name" value="SORTING AND ASSEMBLY MACHINERY SAMM50 PROTEIN FAMILY MEMBER"/>
    <property type="match status" value="1"/>
</dbReference>
<dbReference type="Proteomes" id="UP001321582">
    <property type="component" value="Chromosome"/>
</dbReference>